<evidence type="ECO:0000313" key="13">
    <source>
        <dbReference type="Proteomes" id="UP000016960"/>
    </source>
</evidence>
<name>U5DKV5_9CHRO</name>
<protein>
    <recommendedName>
        <fullName evidence="10">Photosystem II CP47 reaction center protein</fullName>
    </recommendedName>
    <alternativeName>
        <fullName evidence="10">PSII 47 kDa protein</fullName>
    </alternativeName>
    <alternativeName>
        <fullName evidence="10">Protein CP-47</fullName>
    </alternativeName>
</protein>
<evidence type="ECO:0000256" key="5">
    <source>
        <dbReference type="ARBA" id="ARBA00022989"/>
    </source>
</evidence>
<dbReference type="RefSeq" id="WP_022608911.1">
    <property type="nucleotide sequence ID" value="NZ_ASSJ01000079.1"/>
</dbReference>
<dbReference type="InterPro" id="IPR017486">
    <property type="entry name" value="PSII_PsbB"/>
</dbReference>
<keyword evidence="3 10" id="KW-0602">Photosynthesis</keyword>
<comment type="function">
    <text evidence="10">One of the components of the core complex of photosystem II (PSII). It binds chlorophyll and helps catalyze the primary light-induced photochemical processes of PSII. PSII is a light-driven water:plastoquinone oxidoreductase, using light energy to abstract electrons from H(2)O, generating O(2) and a proton gradient subsequently used for ATP formation.</text>
</comment>
<dbReference type="SUPFAM" id="SSF161077">
    <property type="entry name" value="Photosystem II antenna protein-like"/>
    <property type="match status" value="1"/>
</dbReference>
<keyword evidence="7 10" id="KW-0793">Thylakoid</keyword>
<dbReference type="GO" id="GO:0009772">
    <property type="term" value="P:photosynthetic electron transport in photosystem II"/>
    <property type="evidence" value="ECO:0007669"/>
    <property type="project" value="InterPro"/>
</dbReference>
<feature type="transmembrane region" description="Helical" evidence="11">
    <location>
        <begin position="139"/>
        <end position="158"/>
    </location>
</feature>
<evidence type="ECO:0000256" key="10">
    <source>
        <dbReference type="HAMAP-Rule" id="MF_01495"/>
    </source>
</evidence>
<evidence type="ECO:0000256" key="7">
    <source>
        <dbReference type="ARBA" id="ARBA00023078"/>
    </source>
</evidence>
<dbReference type="GO" id="GO:0016168">
    <property type="term" value="F:chlorophyll binding"/>
    <property type="evidence" value="ECO:0007669"/>
    <property type="project" value="UniProtKB-UniRule"/>
</dbReference>
<dbReference type="InterPro" id="IPR000932">
    <property type="entry name" value="PS_antenna-like"/>
</dbReference>
<keyword evidence="8 10" id="KW-0472">Membrane</keyword>
<evidence type="ECO:0000256" key="11">
    <source>
        <dbReference type="SAM" id="Phobius"/>
    </source>
</evidence>
<feature type="transmembrane region" description="Helical" evidence="11">
    <location>
        <begin position="449"/>
        <end position="468"/>
    </location>
</feature>
<gene>
    <name evidence="10" type="primary">psbB</name>
    <name evidence="12" type="ORF">KR51_00033070</name>
</gene>
<dbReference type="GO" id="GO:0009523">
    <property type="term" value="C:photosystem II"/>
    <property type="evidence" value="ECO:0007669"/>
    <property type="project" value="UniProtKB-KW"/>
</dbReference>
<feature type="transmembrane region" description="Helical" evidence="11">
    <location>
        <begin position="20"/>
        <end position="40"/>
    </location>
</feature>
<evidence type="ECO:0000256" key="3">
    <source>
        <dbReference type="ARBA" id="ARBA00022531"/>
    </source>
</evidence>
<dbReference type="OrthoDB" id="501837at2"/>
<dbReference type="NCBIfam" id="TIGR03039">
    <property type="entry name" value="PS_II_CP47"/>
    <property type="match status" value="1"/>
</dbReference>
<dbReference type="InParanoid" id="U5DKV5"/>
<dbReference type="eggNOG" id="ENOG502Z7TN">
    <property type="taxonomic scope" value="Bacteria"/>
</dbReference>
<dbReference type="Pfam" id="PF00421">
    <property type="entry name" value="PSII"/>
    <property type="match status" value="1"/>
</dbReference>
<evidence type="ECO:0000313" key="12">
    <source>
        <dbReference type="EMBL" id="ERN40355.1"/>
    </source>
</evidence>
<evidence type="ECO:0000256" key="2">
    <source>
        <dbReference type="ARBA" id="ARBA00022494"/>
    </source>
</evidence>
<reference evidence="12 13" key="1">
    <citation type="submission" date="2013-05" db="EMBL/GenBank/DDBJ databases">
        <title>Draft genome sequence of Rubidibacter lacunae KORDI 51-2.</title>
        <authorList>
            <person name="Choi D.H."/>
            <person name="Noh J.H."/>
            <person name="Kwon K.-K."/>
            <person name="Lee J.-H."/>
            <person name="Ryu J.-Y."/>
        </authorList>
    </citation>
    <scope>NUCLEOTIDE SEQUENCE [LARGE SCALE GENOMIC DNA]</scope>
    <source>
        <strain evidence="12 13">KORDI 51-2</strain>
    </source>
</reference>
<dbReference type="STRING" id="582515.KR51_00033070"/>
<organism evidence="12 13">
    <name type="scientific">Rubidibacter lacunae KORDI 51-2</name>
    <dbReference type="NCBI Taxonomy" id="582515"/>
    <lineage>
        <taxon>Bacteria</taxon>
        <taxon>Bacillati</taxon>
        <taxon>Cyanobacteriota</taxon>
        <taxon>Cyanophyceae</taxon>
        <taxon>Oscillatoriophycideae</taxon>
        <taxon>Chroococcales</taxon>
        <taxon>Aphanothecaceae</taxon>
        <taxon>Rubidibacter</taxon>
    </lineage>
</organism>
<keyword evidence="9 10" id="KW-0604">Photosystem II</keyword>
<dbReference type="InterPro" id="IPR036001">
    <property type="entry name" value="PS_II_antenna-like_sf"/>
</dbReference>
<proteinExistence type="inferred from homology"/>
<comment type="subcellular location">
    <subcellularLocation>
        <location evidence="1 10">Cellular thylakoid membrane</location>
        <topology evidence="1 10">Multi-pass membrane protein</topology>
    </subcellularLocation>
</comment>
<keyword evidence="6 10" id="KW-0157">Chromophore</keyword>
<comment type="subunit">
    <text evidence="10">PSII is composed of 1 copy each of membrane proteins PsbA, PsbB, PsbC, PsbD, PsbE, PsbF, PsbH, PsbI, PsbJ, PsbK, PsbL, PsbM, PsbT, PsbX, PsbY, PsbZ, Psb30/Ycf12, peripheral proteins PsbO, CyanoQ (PsbQ), PsbU, PsbV and a large number of cofactors. It forms dimeric complexes.</text>
</comment>
<comment type="caution">
    <text evidence="12">The sequence shown here is derived from an EMBL/GenBank/DDBJ whole genome shotgun (WGS) entry which is preliminary data.</text>
</comment>
<dbReference type="Proteomes" id="UP000016960">
    <property type="component" value="Unassembled WGS sequence"/>
</dbReference>
<feature type="transmembrane region" description="Helical" evidence="11">
    <location>
        <begin position="98"/>
        <end position="118"/>
    </location>
</feature>
<comment type="similarity">
    <text evidence="10">Belongs to the PsbB/PsbC family. PsbB subfamily.</text>
</comment>
<dbReference type="PATRIC" id="fig|582515.4.peg.3711"/>
<evidence type="ECO:0000256" key="9">
    <source>
        <dbReference type="ARBA" id="ARBA00023276"/>
    </source>
</evidence>
<keyword evidence="2 10" id="KW-0148">Chlorophyll</keyword>
<feature type="transmembrane region" description="Helical" evidence="11">
    <location>
        <begin position="199"/>
        <end position="217"/>
    </location>
</feature>
<keyword evidence="5 10" id="KW-1133">Transmembrane helix</keyword>
<dbReference type="Gene3D" id="3.10.680.10">
    <property type="entry name" value="Photosystem II CP47 reaction center protein"/>
    <property type="match status" value="1"/>
</dbReference>
<feature type="transmembrane region" description="Helical" evidence="11">
    <location>
        <begin position="237"/>
        <end position="258"/>
    </location>
</feature>
<accession>U5DKV5</accession>
<evidence type="ECO:0000256" key="8">
    <source>
        <dbReference type="ARBA" id="ARBA00023136"/>
    </source>
</evidence>
<evidence type="ECO:0000256" key="6">
    <source>
        <dbReference type="ARBA" id="ARBA00022991"/>
    </source>
</evidence>
<dbReference type="EMBL" id="ASSJ01000079">
    <property type="protein sequence ID" value="ERN40355.1"/>
    <property type="molecule type" value="Genomic_DNA"/>
</dbReference>
<keyword evidence="13" id="KW-1185">Reference proteome</keyword>
<dbReference type="AlphaFoldDB" id="U5DKV5"/>
<dbReference type="GO" id="GO:0031676">
    <property type="term" value="C:plasma membrane-derived thylakoid membrane"/>
    <property type="evidence" value="ECO:0007669"/>
    <property type="project" value="UniProtKB-SubCell"/>
</dbReference>
<evidence type="ECO:0000256" key="1">
    <source>
        <dbReference type="ARBA" id="ARBA00004636"/>
    </source>
</evidence>
<keyword evidence="4 10" id="KW-0812">Transmembrane</keyword>
<sequence length="511" mass="56617">MGLPWYRVHTVVLNDPGRLIAVHLMHTALVAGWAGSMALYELAVFDPSDPVLNPMWRQGMFVLPFMARLGVTESWGGWSITGETALDPGFWSFEGVAIAHIILSGLLFLAACWHWVFWDLDLFFDPRTGEPALDLPKMFGIHLTLSGLLCFGFGAFHLTGLFGPGMWVSDAYGLTGHVQPVVPEWGPAGFNPFNPGGVVAHHIAAGVVGIIAGLFHLTVRPPERLYRALRMGNVETVLSSSIAAVFFAAFVVAGTMWYGNATTPVELFGPTRYQWDQGYYQQEIDRRVNTAVAAGATLEEAWLQIPDKLAFYDYIGNNPAKGGLFRVGPMDEGDGIARGWLGHPVFVDAEGRELTVRRMPNFFETFPLVLQDKDGIVRADIPFRRAESQYSIEQTGVTVSVYGGQYGGQTFEDPVDVKKFARKAQLGEPFEFDRETLDSDGVFRTSPRGWFTFGHAVFALLFFFGHIWHGSRTLFRDVFAGVDPDLEEQVEFGLFAKVGDLSTRKEEESAI</sequence>
<evidence type="ECO:0000256" key="4">
    <source>
        <dbReference type="ARBA" id="ARBA00022692"/>
    </source>
</evidence>
<dbReference type="HAMAP" id="MF_01495">
    <property type="entry name" value="PSII_PsbB_CP47"/>
    <property type="match status" value="1"/>
</dbReference>